<feature type="transmembrane region" description="Helical" evidence="2">
    <location>
        <begin position="144"/>
        <end position="164"/>
    </location>
</feature>
<feature type="transmembrane region" description="Helical" evidence="2">
    <location>
        <begin position="274"/>
        <end position="291"/>
    </location>
</feature>
<feature type="transmembrane region" description="Helical" evidence="2">
    <location>
        <begin position="12"/>
        <end position="35"/>
    </location>
</feature>
<keyword evidence="2" id="KW-0472">Membrane</keyword>
<feature type="transmembrane region" description="Helical" evidence="2">
    <location>
        <begin position="47"/>
        <end position="73"/>
    </location>
</feature>
<feature type="transmembrane region" description="Helical" evidence="2">
    <location>
        <begin position="114"/>
        <end position="132"/>
    </location>
</feature>
<feature type="transmembrane region" description="Helical" evidence="2">
    <location>
        <begin position="217"/>
        <end position="234"/>
    </location>
</feature>
<dbReference type="PANTHER" id="PTHR40761">
    <property type="entry name" value="CONSERVED INTEGRAL MEMBRANE ALANINE VALINE AND LEUCINE RICH PROTEIN-RELATED"/>
    <property type="match status" value="1"/>
</dbReference>
<dbReference type="EMBL" id="MTBP01000001">
    <property type="protein sequence ID" value="POM27813.1"/>
    <property type="molecule type" value="Genomic_DNA"/>
</dbReference>
<accession>A0A2P4URY5</accession>
<evidence type="ECO:0000256" key="2">
    <source>
        <dbReference type="SAM" id="Phobius"/>
    </source>
</evidence>
<dbReference type="SUPFAM" id="SSF103481">
    <property type="entry name" value="Multidrug resistance efflux transporter EmrE"/>
    <property type="match status" value="1"/>
</dbReference>
<keyword evidence="2" id="KW-1133">Transmembrane helix</keyword>
<feature type="transmembrane region" description="Helical" evidence="2">
    <location>
        <begin position="85"/>
        <end position="105"/>
    </location>
</feature>
<protein>
    <submittedName>
        <fullName evidence="3">4-amino-4-deoxy-L-arabinose-phosphoundecaprenol flippase subunit ArnE</fullName>
    </submittedName>
</protein>
<name>A0A2P4URY5_9ACTN</name>
<organism evidence="3 4">
    <name type="scientific">Actinomadura rubteroloni</name>
    <dbReference type="NCBI Taxonomy" id="1926885"/>
    <lineage>
        <taxon>Bacteria</taxon>
        <taxon>Bacillati</taxon>
        <taxon>Actinomycetota</taxon>
        <taxon>Actinomycetes</taxon>
        <taxon>Streptosporangiales</taxon>
        <taxon>Thermomonosporaceae</taxon>
        <taxon>Actinomadura</taxon>
    </lineage>
</organism>
<feature type="region of interest" description="Disordered" evidence="1">
    <location>
        <begin position="296"/>
        <end position="415"/>
    </location>
</feature>
<dbReference type="InterPro" id="IPR037185">
    <property type="entry name" value="EmrE-like"/>
</dbReference>
<feature type="transmembrane region" description="Helical" evidence="2">
    <location>
        <begin position="241"/>
        <end position="262"/>
    </location>
</feature>
<reference evidence="3 4" key="1">
    <citation type="journal article" date="2017" name="Chemistry">
        <title>Isolation, Biosynthesis and Chemical Modifications of Rubterolones A-F: Rare Tropolone Alkaloids from Actinomadura sp. 5-2.</title>
        <authorList>
            <person name="Guo H."/>
            <person name="Benndorf R."/>
            <person name="Leichnitz D."/>
            <person name="Klassen J.L."/>
            <person name="Vollmers J."/>
            <person name="Gorls H."/>
            <person name="Steinacker M."/>
            <person name="Weigel C."/>
            <person name="Dahse H.M."/>
            <person name="Kaster A.K."/>
            <person name="de Beer Z.W."/>
            <person name="Poulsen M."/>
            <person name="Beemelmanns C."/>
        </authorList>
    </citation>
    <scope>NUCLEOTIDE SEQUENCE [LARGE SCALE GENOMIC DNA]</scope>
    <source>
        <strain evidence="3 4">5-2</strain>
    </source>
</reference>
<feature type="compositionally biased region" description="Low complexity" evidence="1">
    <location>
        <begin position="323"/>
        <end position="335"/>
    </location>
</feature>
<dbReference type="PANTHER" id="PTHR40761:SF1">
    <property type="entry name" value="CONSERVED INTEGRAL MEMBRANE ALANINE VALINE AND LEUCINE RICH PROTEIN-RELATED"/>
    <property type="match status" value="1"/>
</dbReference>
<evidence type="ECO:0000313" key="3">
    <source>
        <dbReference type="EMBL" id="POM27813.1"/>
    </source>
</evidence>
<gene>
    <name evidence="3" type="primary">arnE</name>
    <name evidence="3" type="ORF">BTM25_22350</name>
</gene>
<evidence type="ECO:0000313" key="4">
    <source>
        <dbReference type="Proteomes" id="UP000242367"/>
    </source>
</evidence>
<dbReference type="Proteomes" id="UP000242367">
    <property type="component" value="Unassembled WGS sequence"/>
</dbReference>
<dbReference type="AlphaFoldDB" id="A0A2P4URY5"/>
<dbReference type="Gene3D" id="1.10.3730.20">
    <property type="match status" value="1"/>
</dbReference>
<feature type="compositionally biased region" description="Basic and acidic residues" evidence="1">
    <location>
        <begin position="404"/>
        <end position="415"/>
    </location>
</feature>
<evidence type="ECO:0000256" key="1">
    <source>
        <dbReference type="SAM" id="MobiDB-lite"/>
    </source>
</evidence>
<feature type="transmembrane region" description="Helical" evidence="2">
    <location>
        <begin position="176"/>
        <end position="197"/>
    </location>
</feature>
<comment type="caution">
    <text evidence="3">The sequence shown here is derived from an EMBL/GenBank/DDBJ whole genome shotgun (WGS) entry which is preliminary data.</text>
</comment>
<sequence>MEHPDPPYSSGMNGIAAAFGATALYYLGFAVFKLAADRMEPLRGNRIVHMIWTILSSWVFLVALAIVLCGLSLQIVALSKLSLGVAVPIFMAGVVPLLLIAMVFFRERLSAREWLSLLLIGGAILLLVASTGNPPPVRTVDVPLWKIGVVVVPALLGPLVLLLFQDYRPDGRHARPITGIAYGMLAGFPVGTAELAIKGWSDSDASGFGVLTTLYPYLTVLAAALGFGILVTAFQRCRVSVVATIMTVSAKTYLLLMGTFMYDEPWPTDRLNSTLRVVALAIGLVAVLQFPRHRPVPHSDLPLGTDSGVLEGDPFGEPPIGPRSSSSGLTGLSRSEYGLASAPTPLDGPGFGRNPFAPGPQDRDPLAPDPLAGDPLGRDPLGRGPYPPDDRQAPPPETGSGRHRMPEDNHNPPWQ</sequence>
<keyword evidence="2" id="KW-0812">Transmembrane</keyword>
<proteinExistence type="predicted"/>
<keyword evidence="4" id="KW-1185">Reference proteome</keyword>